<name>A0A1G2RNL1_9BACT</name>
<gene>
    <name evidence="1" type="ORF">A2940_02245</name>
</gene>
<protein>
    <recommendedName>
        <fullName evidence="3">Carbonic anhydrase</fullName>
    </recommendedName>
</protein>
<accession>A0A1G2RNL1</accession>
<reference evidence="1 2" key="1">
    <citation type="journal article" date="2016" name="Nat. Commun.">
        <title>Thousands of microbial genomes shed light on interconnected biogeochemical processes in an aquifer system.</title>
        <authorList>
            <person name="Anantharaman K."/>
            <person name="Brown C.T."/>
            <person name="Hug L.A."/>
            <person name="Sharon I."/>
            <person name="Castelle C.J."/>
            <person name="Probst A.J."/>
            <person name="Thomas B.C."/>
            <person name="Singh A."/>
            <person name="Wilkins M.J."/>
            <person name="Karaoz U."/>
            <person name="Brodie E.L."/>
            <person name="Williams K.H."/>
            <person name="Hubbard S.S."/>
            <person name="Banfield J.F."/>
        </authorList>
    </citation>
    <scope>NUCLEOTIDE SEQUENCE [LARGE SCALE GENOMIC DNA]</scope>
</reference>
<evidence type="ECO:0000313" key="2">
    <source>
        <dbReference type="Proteomes" id="UP000178421"/>
    </source>
</evidence>
<dbReference type="AlphaFoldDB" id="A0A1G2RNL1"/>
<dbReference type="Proteomes" id="UP000178421">
    <property type="component" value="Unassembled WGS sequence"/>
</dbReference>
<dbReference type="Pfam" id="PF20393">
    <property type="entry name" value="Pro_CA_2"/>
    <property type="match status" value="1"/>
</dbReference>
<comment type="caution">
    <text evidence="1">The sequence shown here is derived from an EMBL/GenBank/DDBJ whole genome shotgun (WGS) entry which is preliminary data.</text>
</comment>
<dbReference type="EMBL" id="MHUH01000003">
    <property type="protein sequence ID" value="OHA74440.1"/>
    <property type="molecule type" value="Genomic_DNA"/>
</dbReference>
<evidence type="ECO:0008006" key="3">
    <source>
        <dbReference type="Google" id="ProtNLM"/>
    </source>
</evidence>
<proteinExistence type="predicted"/>
<sequence>MINQHACRGLAVHCIDFRIQRFLNEYLDKRFPGAYDRVAVPGGVKYLADGGQEGNFELEECGVSYKLHHPEVFVLIQHEDCGAYGGSSAFADFESEKAFQGEQLGVAEQLLKKHFPAISVEKFIVRLSGELVSVV</sequence>
<organism evidence="1 2">
    <name type="scientific">Candidatus Wildermuthbacteria bacterium RIFCSPLOWO2_01_FULL_48_29</name>
    <dbReference type="NCBI Taxonomy" id="1802462"/>
    <lineage>
        <taxon>Bacteria</taxon>
        <taxon>Candidatus Wildermuthiibacteriota</taxon>
    </lineage>
</organism>
<dbReference type="InterPro" id="IPR046871">
    <property type="entry name" value="Pro_CA_2"/>
</dbReference>
<evidence type="ECO:0000313" key="1">
    <source>
        <dbReference type="EMBL" id="OHA74440.1"/>
    </source>
</evidence>